<name>A0ABU7EP02_9TELE</name>
<reference evidence="1 2" key="1">
    <citation type="submission" date="2021-06" db="EMBL/GenBank/DDBJ databases">
        <authorList>
            <person name="Palmer J.M."/>
        </authorList>
    </citation>
    <scope>NUCLEOTIDE SEQUENCE [LARGE SCALE GENOMIC DNA]</scope>
    <source>
        <strain evidence="1 2">CL_MEX2019</strain>
        <tissue evidence="1">Muscle</tissue>
    </source>
</reference>
<gene>
    <name evidence="1" type="ORF">CHARACLAT_031563</name>
</gene>
<dbReference type="EMBL" id="JAHUTJ010062530">
    <property type="protein sequence ID" value="MED6288962.1"/>
    <property type="molecule type" value="Genomic_DNA"/>
</dbReference>
<accession>A0ABU7EP02</accession>
<comment type="caution">
    <text evidence="1">The sequence shown here is derived from an EMBL/GenBank/DDBJ whole genome shotgun (WGS) entry which is preliminary data.</text>
</comment>
<proteinExistence type="predicted"/>
<evidence type="ECO:0000313" key="2">
    <source>
        <dbReference type="Proteomes" id="UP001352852"/>
    </source>
</evidence>
<feature type="non-terminal residue" evidence="1">
    <location>
        <position position="1"/>
    </location>
</feature>
<dbReference type="Proteomes" id="UP001352852">
    <property type="component" value="Unassembled WGS sequence"/>
</dbReference>
<protein>
    <submittedName>
        <fullName evidence="1">Uncharacterized protein</fullName>
    </submittedName>
</protein>
<evidence type="ECO:0000313" key="1">
    <source>
        <dbReference type="EMBL" id="MED6288962.1"/>
    </source>
</evidence>
<keyword evidence="2" id="KW-1185">Reference proteome</keyword>
<organism evidence="1 2">
    <name type="scientific">Characodon lateralis</name>
    <dbReference type="NCBI Taxonomy" id="208331"/>
    <lineage>
        <taxon>Eukaryota</taxon>
        <taxon>Metazoa</taxon>
        <taxon>Chordata</taxon>
        <taxon>Craniata</taxon>
        <taxon>Vertebrata</taxon>
        <taxon>Euteleostomi</taxon>
        <taxon>Actinopterygii</taxon>
        <taxon>Neopterygii</taxon>
        <taxon>Teleostei</taxon>
        <taxon>Neoteleostei</taxon>
        <taxon>Acanthomorphata</taxon>
        <taxon>Ovalentaria</taxon>
        <taxon>Atherinomorphae</taxon>
        <taxon>Cyprinodontiformes</taxon>
        <taxon>Goodeidae</taxon>
        <taxon>Characodon</taxon>
    </lineage>
</organism>
<sequence length="50" mass="5560">RKKLTEGTGGLRARLVCQGPRQPSQVPCRSKAHNIAVQTNEGYKQIFSIH</sequence>